<dbReference type="Pfam" id="PF00892">
    <property type="entry name" value="EamA"/>
    <property type="match status" value="1"/>
</dbReference>
<keyword evidence="5 6" id="KW-0472">Membrane</keyword>
<evidence type="ECO:0000259" key="7">
    <source>
        <dbReference type="Pfam" id="PF00892"/>
    </source>
</evidence>
<feature type="transmembrane region" description="Helical" evidence="6">
    <location>
        <begin position="20"/>
        <end position="37"/>
    </location>
</feature>
<dbReference type="InterPro" id="IPR030184">
    <property type="entry name" value="WAT1-related"/>
</dbReference>
<dbReference type="GO" id="GO:0022857">
    <property type="term" value="F:transmembrane transporter activity"/>
    <property type="evidence" value="ECO:0007669"/>
    <property type="project" value="InterPro"/>
</dbReference>
<dbReference type="Proteomes" id="UP000239757">
    <property type="component" value="Unassembled WGS sequence"/>
</dbReference>
<name>A0A2P5YT22_GOSBA</name>
<accession>A0A2P5YT22</accession>
<dbReference type="SUPFAM" id="SSF103481">
    <property type="entry name" value="Multidrug resistance efflux transporter EmrE"/>
    <property type="match status" value="2"/>
</dbReference>
<feature type="transmembrane region" description="Helical" evidence="6">
    <location>
        <begin position="225"/>
        <end position="242"/>
    </location>
</feature>
<comment type="similarity">
    <text evidence="2 6">Belongs to the drug/metabolite transporter (DMT) superfamily. Plant drug/metabolite exporter (P-DME) (TC 2.A.7.4) family.</text>
</comment>
<protein>
    <recommendedName>
        <fullName evidence="6">WAT1-related protein</fullName>
    </recommendedName>
</protein>
<feature type="transmembrane region" description="Helical" evidence="6">
    <location>
        <begin position="280"/>
        <end position="299"/>
    </location>
</feature>
<evidence type="ECO:0000313" key="8">
    <source>
        <dbReference type="EMBL" id="PPS18748.1"/>
    </source>
</evidence>
<feature type="transmembrane region" description="Helical" evidence="6">
    <location>
        <begin position="49"/>
        <end position="70"/>
    </location>
</feature>
<dbReference type="InterPro" id="IPR037185">
    <property type="entry name" value="EmrE-like"/>
</dbReference>
<feature type="transmembrane region" description="Helical" evidence="6">
    <location>
        <begin position="122"/>
        <end position="142"/>
    </location>
</feature>
<dbReference type="EMBL" id="KZ662811">
    <property type="protein sequence ID" value="PPS18748.1"/>
    <property type="molecule type" value="Genomic_DNA"/>
</dbReference>
<dbReference type="InterPro" id="IPR000620">
    <property type="entry name" value="EamA_dom"/>
</dbReference>
<evidence type="ECO:0000313" key="9">
    <source>
        <dbReference type="Proteomes" id="UP000239757"/>
    </source>
</evidence>
<comment type="subcellular location">
    <subcellularLocation>
        <location evidence="1 6">Membrane</location>
        <topology evidence="1 6">Multi-pass membrane protein</topology>
    </subcellularLocation>
</comment>
<sequence>MGDQTSGAAASSNVLNKAKPYLAIISLQFGYAGMYILSTICMKHGMSNFILATYRHVVATIVIAPFAFFLERPVLDQNLYYLGMKFTTATYSSAFVNMLPAVTFIMAMIFRLEKINLKKIHSVAKLAGTAITVGGAMVMTLYKGPIIDFVKSGGATHHGTTTESAGQHWVSGTVALLGSIVGWSSFFILQSFTLKKYPAELSLTAWICFMGTRLSAWKIGFDSRLLAASYSGIVCSGIAYYVQGIVSRARGPVFVTAFSPLCMIITAALGAFVLNEKVHLGSILGAIIIVAGLYTVVWGKSKDVKTPELEEKSNGLQELPITDNGRSMNVVDGADNTVNIPDLKNTFSTPGT</sequence>
<keyword evidence="3 6" id="KW-0812">Transmembrane</keyword>
<evidence type="ECO:0000256" key="2">
    <source>
        <dbReference type="ARBA" id="ARBA00007635"/>
    </source>
</evidence>
<feature type="domain" description="EamA" evidence="7">
    <location>
        <begin position="172"/>
        <end position="297"/>
    </location>
</feature>
<reference evidence="8 9" key="1">
    <citation type="submission" date="2015-01" db="EMBL/GenBank/DDBJ databases">
        <title>Genome of allotetraploid Gossypium barbadense reveals genomic plasticity and fiber elongation in cotton evolution.</title>
        <authorList>
            <person name="Chen X."/>
            <person name="Liu X."/>
            <person name="Zhao B."/>
            <person name="Zheng H."/>
            <person name="Hu Y."/>
            <person name="Lu G."/>
            <person name="Yang C."/>
            <person name="Chen J."/>
            <person name="Shan C."/>
            <person name="Zhang L."/>
            <person name="Zhou Y."/>
            <person name="Wang L."/>
            <person name="Guo W."/>
            <person name="Bai Y."/>
            <person name="Ruan J."/>
            <person name="Shangguan X."/>
            <person name="Mao Y."/>
            <person name="Jiang J."/>
            <person name="Zhu Y."/>
            <person name="Lei J."/>
            <person name="Kang H."/>
            <person name="Chen S."/>
            <person name="He X."/>
            <person name="Wang R."/>
            <person name="Wang Y."/>
            <person name="Chen J."/>
            <person name="Wang L."/>
            <person name="Yu S."/>
            <person name="Wang B."/>
            <person name="Wei J."/>
            <person name="Song S."/>
            <person name="Lu X."/>
            <person name="Gao Z."/>
            <person name="Gu W."/>
            <person name="Deng X."/>
            <person name="Ma D."/>
            <person name="Wang S."/>
            <person name="Liang W."/>
            <person name="Fang L."/>
            <person name="Cai C."/>
            <person name="Zhu X."/>
            <person name="Zhou B."/>
            <person name="Zhang Y."/>
            <person name="Chen Z."/>
            <person name="Xu S."/>
            <person name="Zhu R."/>
            <person name="Wang S."/>
            <person name="Zhang T."/>
            <person name="Zhao G."/>
        </authorList>
    </citation>
    <scope>NUCLEOTIDE SEQUENCE [LARGE SCALE GENOMIC DNA]</scope>
    <source>
        <strain evidence="9">cv. Xinhai21</strain>
        <tissue evidence="8">Leaf</tissue>
    </source>
</reference>
<dbReference type="AlphaFoldDB" id="A0A2P5YT22"/>
<dbReference type="GO" id="GO:0016020">
    <property type="term" value="C:membrane"/>
    <property type="evidence" value="ECO:0007669"/>
    <property type="project" value="UniProtKB-SubCell"/>
</dbReference>
<evidence type="ECO:0000256" key="6">
    <source>
        <dbReference type="RuleBase" id="RU363077"/>
    </source>
</evidence>
<dbReference type="PANTHER" id="PTHR31218">
    <property type="entry name" value="WAT1-RELATED PROTEIN"/>
    <property type="match status" value="1"/>
</dbReference>
<feature type="transmembrane region" description="Helical" evidence="6">
    <location>
        <begin position="169"/>
        <end position="189"/>
    </location>
</feature>
<evidence type="ECO:0000256" key="5">
    <source>
        <dbReference type="ARBA" id="ARBA00023136"/>
    </source>
</evidence>
<feature type="transmembrane region" description="Helical" evidence="6">
    <location>
        <begin position="254"/>
        <end position="274"/>
    </location>
</feature>
<dbReference type="OrthoDB" id="953024at2759"/>
<keyword evidence="4 6" id="KW-1133">Transmembrane helix</keyword>
<gene>
    <name evidence="8" type="ORF">GOBAR_AA01808</name>
</gene>
<proteinExistence type="inferred from homology"/>
<evidence type="ECO:0000256" key="3">
    <source>
        <dbReference type="ARBA" id="ARBA00022692"/>
    </source>
</evidence>
<organism evidence="8 9">
    <name type="scientific">Gossypium barbadense</name>
    <name type="common">Sea Island cotton</name>
    <name type="synonym">Hibiscus barbadensis</name>
    <dbReference type="NCBI Taxonomy" id="3634"/>
    <lineage>
        <taxon>Eukaryota</taxon>
        <taxon>Viridiplantae</taxon>
        <taxon>Streptophyta</taxon>
        <taxon>Embryophyta</taxon>
        <taxon>Tracheophyta</taxon>
        <taxon>Spermatophyta</taxon>
        <taxon>Magnoliopsida</taxon>
        <taxon>eudicotyledons</taxon>
        <taxon>Gunneridae</taxon>
        <taxon>Pentapetalae</taxon>
        <taxon>rosids</taxon>
        <taxon>malvids</taxon>
        <taxon>Malvales</taxon>
        <taxon>Malvaceae</taxon>
        <taxon>Malvoideae</taxon>
        <taxon>Gossypium</taxon>
    </lineage>
</organism>
<feature type="transmembrane region" description="Helical" evidence="6">
    <location>
        <begin position="90"/>
        <end position="110"/>
    </location>
</feature>
<evidence type="ECO:0000256" key="4">
    <source>
        <dbReference type="ARBA" id="ARBA00022989"/>
    </source>
</evidence>
<evidence type="ECO:0000256" key="1">
    <source>
        <dbReference type="ARBA" id="ARBA00004141"/>
    </source>
</evidence>